<dbReference type="PANTHER" id="PTHR21974">
    <property type="entry name" value="RE15880P"/>
    <property type="match status" value="1"/>
</dbReference>
<keyword evidence="1" id="KW-0175">Coiled coil</keyword>
<organism evidence="3 4">
    <name type="scientific">Bimuria novae-zelandiae CBS 107.79</name>
    <dbReference type="NCBI Taxonomy" id="1447943"/>
    <lineage>
        <taxon>Eukaryota</taxon>
        <taxon>Fungi</taxon>
        <taxon>Dikarya</taxon>
        <taxon>Ascomycota</taxon>
        <taxon>Pezizomycotina</taxon>
        <taxon>Dothideomycetes</taxon>
        <taxon>Pleosporomycetidae</taxon>
        <taxon>Pleosporales</taxon>
        <taxon>Massarineae</taxon>
        <taxon>Didymosphaeriaceae</taxon>
        <taxon>Bimuria</taxon>
    </lineage>
</organism>
<feature type="region of interest" description="Disordered" evidence="2">
    <location>
        <begin position="356"/>
        <end position="376"/>
    </location>
</feature>
<dbReference type="Proteomes" id="UP000800036">
    <property type="component" value="Unassembled WGS sequence"/>
</dbReference>
<dbReference type="PANTHER" id="PTHR21974:SF2">
    <property type="entry name" value="RE15880P"/>
    <property type="match status" value="1"/>
</dbReference>
<protein>
    <submittedName>
        <fullName evidence="3">Uncharacterized protein</fullName>
    </submittedName>
</protein>
<accession>A0A6A5VPZ1</accession>
<evidence type="ECO:0000256" key="2">
    <source>
        <dbReference type="SAM" id="MobiDB-lite"/>
    </source>
</evidence>
<gene>
    <name evidence="3" type="ORF">BU23DRAFT_563863</name>
</gene>
<name>A0A6A5VPZ1_9PLEO</name>
<sequence length="376" mass="42702">MQSTPEKILQAATLNTTLLAALHGLDASPSQLAQQLSYIADLKAQQSRLEKQVDALKKKTAAELKDHKRYNESTFRRFAHKASGRTERFNEKAAEEEKAYFDAIQAQKSAEDELGYVMQLLAEAEAKKEEYERDAKRHAELQRELDALYPSIFTGYTPEFPEEDERERACEEASARLQGVNQALEKERQVYDLVMKACGRLLDCKRLLLSANDMSHMDLWGGGTFASMAKRNVLEQATSCLQQVRMLTGQIRSIDPSLDLQALGAVDIDPGDIWSDVVFDNVFTDMDMHRRIQAARTQLERALQRGAQLMKEQQAKEKERIAELSRVSAELRERRTELQWSREDAFRRVVGGEEVGERVMPSVDGEDEAPPAYSRT</sequence>
<dbReference type="AlphaFoldDB" id="A0A6A5VPZ1"/>
<proteinExistence type="predicted"/>
<dbReference type="OrthoDB" id="2562743at2759"/>
<reference evidence="3" key="1">
    <citation type="journal article" date="2020" name="Stud. Mycol.">
        <title>101 Dothideomycetes genomes: a test case for predicting lifestyles and emergence of pathogens.</title>
        <authorList>
            <person name="Haridas S."/>
            <person name="Albert R."/>
            <person name="Binder M."/>
            <person name="Bloem J."/>
            <person name="Labutti K."/>
            <person name="Salamov A."/>
            <person name="Andreopoulos B."/>
            <person name="Baker S."/>
            <person name="Barry K."/>
            <person name="Bills G."/>
            <person name="Bluhm B."/>
            <person name="Cannon C."/>
            <person name="Castanera R."/>
            <person name="Culley D."/>
            <person name="Daum C."/>
            <person name="Ezra D."/>
            <person name="Gonzalez J."/>
            <person name="Henrissat B."/>
            <person name="Kuo A."/>
            <person name="Liang C."/>
            <person name="Lipzen A."/>
            <person name="Lutzoni F."/>
            <person name="Magnuson J."/>
            <person name="Mondo S."/>
            <person name="Nolan M."/>
            <person name="Ohm R."/>
            <person name="Pangilinan J."/>
            <person name="Park H.-J."/>
            <person name="Ramirez L."/>
            <person name="Alfaro M."/>
            <person name="Sun H."/>
            <person name="Tritt A."/>
            <person name="Yoshinaga Y."/>
            <person name="Zwiers L.-H."/>
            <person name="Turgeon B."/>
            <person name="Goodwin S."/>
            <person name="Spatafora J."/>
            <person name="Crous P."/>
            <person name="Grigoriev I."/>
        </authorList>
    </citation>
    <scope>NUCLEOTIDE SEQUENCE</scope>
    <source>
        <strain evidence="3">CBS 107.79</strain>
    </source>
</reference>
<feature type="coiled-coil region" evidence="1">
    <location>
        <begin position="114"/>
        <end position="144"/>
    </location>
</feature>
<evidence type="ECO:0000256" key="1">
    <source>
        <dbReference type="SAM" id="Coils"/>
    </source>
</evidence>
<feature type="coiled-coil region" evidence="1">
    <location>
        <begin position="292"/>
        <end position="334"/>
    </location>
</feature>
<evidence type="ECO:0000313" key="3">
    <source>
        <dbReference type="EMBL" id="KAF1979005.1"/>
    </source>
</evidence>
<keyword evidence="4" id="KW-1185">Reference proteome</keyword>
<evidence type="ECO:0000313" key="4">
    <source>
        <dbReference type="Proteomes" id="UP000800036"/>
    </source>
</evidence>
<dbReference type="EMBL" id="ML976659">
    <property type="protein sequence ID" value="KAF1979005.1"/>
    <property type="molecule type" value="Genomic_DNA"/>
</dbReference>